<evidence type="ECO:0000313" key="2">
    <source>
        <dbReference type="EMBL" id="KAL3805010.1"/>
    </source>
</evidence>
<reference evidence="2 3" key="1">
    <citation type="journal article" date="2020" name="G3 (Bethesda)">
        <title>Improved Reference Genome for Cyclotella cryptica CCMP332, a Model for Cell Wall Morphogenesis, Salinity Adaptation, and Lipid Production in Diatoms (Bacillariophyta).</title>
        <authorList>
            <person name="Roberts W.R."/>
            <person name="Downey K.M."/>
            <person name="Ruck E.C."/>
            <person name="Traller J.C."/>
            <person name="Alverson A.J."/>
        </authorList>
    </citation>
    <scope>NUCLEOTIDE SEQUENCE [LARGE SCALE GENOMIC DNA]</scope>
    <source>
        <strain evidence="2 3">CCMP332</strain>
    </source>
</reference>
<evidence type="ECO:0000313" key="3">
    <source>
        <dbReference type="Proteomes" id="UP001516023"/>
    </source>
</evidence>
<dbReference type="EMBL" id="JABMIG020000004">
    <property type="protein sequence ID" value="KAL3805010.1"/>
    <property type="molecule type" value="Genomic_DNA"/>
</dbReference>
<evidence type="ECO:0000256" key="1">
    <source>
        <dbReference type="SAM" id="MobiDB-lite"/>
    </source>
</evidence>
<sequence>MEFVESHTPLPVRFCAETVAKLISTRSFSSSSKSSVNSQDSAEDVKWSLLYHRSNRATYPRATLTFSTFNLFYWLWYTFDFTPAVNASAHEKAALGQIDAETLELLLVDNSMGYVGLGVALVIWGGSVWYPKRLITAIWKSEDDDENNHRIAISTLKMPFVTESNVLKKMKSFNGVENTIFTETELRSDSNIQFFNAGEIGIVGEKETNDILVNLDGELGRKRGHLALQAIDAKNETSSATSSAGPLSLLTKKNYLLDIGSEDEIMVGANSHLLRAFLFNDFQLQSAANPKVGRRRNTKGLEQNDQTGTTIIRPKGHGKKKR</sequence>
<organism evidence="2 3">
    <name type="scientific">Cyclotella cryptica</name>
    <dbReference type="NCBI Taxonomy" id="29204"/>
    <lineage>
        <taxon>Eukaryota</taxon>
        <taxon>Sar</taxon>
        <taxon>Stramenopiles</taxon>
        <taxon>Ochrophyta</taxon>
        <taxon>Bacillariophyta</taxon>
        <taxon>Coscinodiscophyceae</taxon>
        <taxon>Thalassiosirophycidae</taxon>
        <taxon>Stephanodiscales</taxon>
        <taxon>Stephanodiscaceae</taxon>
        <taxon>Cyclotella</taxon>
    </lineage>
</organism>
<keyword evidence="3" id="KW-1185">Reference proteome</keyword>
<name>A0ABD3QXH3_9STRA</name>
<comment type="caution">
    <text evidence="2">The sequence shown here is derived from an EMBL/GenBank/DDBJ whole genome shotgun (WGS) entry which is preliminary data.</text>
</comment>
<proteinExistence type="predicted"/>
<dbReference type="AlphaFoldDB" id="A0ABD3QXH3"/>
<gene>
    <name evidence="2" type="ORF">HJC23_003238</name>
</gene>
<dbReference type="Proteomes" id="UP001516023">
    <property type="component" value="Unassembled WGS sequence"/>
</dbReference>
<feature type="compositionally biased region" description="Polar residues" evidence="1">
    <location>
        <begin position="300"/>
        <end position="310"/>
    </location>
</feature>
<accession>A0ABD3QXH3</accession>
<protein>
    <submittedName>
        <fullName evidence="2">Uncharacterized protein</fullName>
    </submittedName>
</protein>
<feature type="region of interest" description="Disordered" evidence="1">
    <location>
        <begin position="290"/>
        <end position="322"/>
    </location>
</feature>